<comment type="caution">
    <text evidence="1">The sequence shown here is derived from an EMBL/GenBank/DDBJ whole genome shotgun (WGS) entry which is preliminary data.</text>
</comment>
<sequence>MGPTLQGKCCKEQNYSKLRKAASSFHKTEVHQTTRGSQPQCDIGPEFNWIPRRNLEGRKKRCGFREVLEQVKLIRLISWAVYEEAAPALRCLSVLPLWCITSGSDGVDQRLGVNQFEPIPGLNLWADSSVSLQLSESCPPSQHLLFSPSRPPRRVKLTTLSHTPEFRTVLPGGFTCAYLQRIPLPFPDSQDYLLKINICLNLSVSGCSLHVGQVGSQHYDNNS</sequence>
<proteinExistence type="predicted"/>
<gene>
    <name evidence="1" type="ORF">ILYODFUR_010860</name>
</gene>
<accession>A0ABV0THN4</accession>
<protein>
    <submittedName>
        <fullName evidence="1">Uncharacterized protein</fullName>
    </submittedName>
</protein>
<keyword evidence="2" id="KW-1185">Reference proteome</keyword>
<organism evidence="1 2">
    <name type="scientific">Ilyodon furcidens</name>
    <name type="common">goldbreast splitfin</name>
    <dbReference type="NCBI Taxonomy" id="33524"/>
    <lineage>
        <taxon>Eukaryota</taxon>
        <taxon>Metazoa</taxon>
        <taxon>Chordata</taxon>
        <taxon>Craniata</taxon>
        <taxon>Vertebrata</taxon>
        <taxon>Euteleostomi</taxon>
        <taxon>Actinopterygii</taxon>
        <taxon>Neopterygii</taxon>
        <taxon>Teleostei</taxon>
        <taxon>Neoteleostei</taxon>
        <taxon>Acanthomorphata</taxon>
        <taxon>Ovalentaria</taxon>
        <taxon>Atherinomorphae</taxon>
        <taxon>Cyprinodontiformes</taxon>
        <taxon>Goodeidae</taxon>
        <taxon>Ilyodon</taxon>
    </lineage>
</organism>
<name>A0ABV0THN4_9TELE</name>
<dbReference type="EMBL" id="JAHRIQ010035558">
    <property type="protein sequence ID" value="MEQ2232397.1"/>
    <property type="molecule type" value="Genomic_DNA"/>
</dbReference>
<reference evidence="1 2" key="1">
    <citation type="submission" date="2021-06" db="EMBL/GenBank/DDBJ databases">
        <authorList>
            <person name="Palmer J.M."/>
        </authorList>
    </citation>
    <scope>NUCLEOTIDE SEQUENCE [LARGE SCALE GENOMIC DNA]</scope>
    <source>
        <strain evidence="2">if_2019</strain>
        <tissue evidence="1">Muscle</tissue>
    </source>
</reference>
<dbReference type="Proteomes" id="UP001482620">
    <property type="component" value="Unassembled WGS sequence"/>
</dbReference>
<evidence type="ECO:0000313" key="2">
    <source>
        <dbReference type="Proteomes" id="UP001482620"/>
    </source>
</evidence>
<evidence type="ECO:0000313" key="1">
    <source>
        <dbReference type="EMBL" id="MEQ2232397.1"/>
    </source>
</evidence>